<keyword evidence="2" id="KW-1185">Reference proteome</keyword>
<organism evidence="1 2">
    <name type="scientific">Bartonella choladocola</name>
    <dbReference type="NCBI Taxonomy" id="2750995"/>
    <lineage>
        <taxon>Bacteria</taxon>
        <taxon>Pseudomonadati</taxon>
        <taxon>Pseudomonadota</taxon>
        <taxon>Alphaproteobacteria</taxon>
        <taxon>Hyphomicrobiales</taxon>
        <taxon>Bartonellaceae</taxon>
        <taxon>Bartonella</taxon>
    </lineage>
</organism>
<dbReference type="EMBL" id="CP015625">
    <property type="protein sequence ID" value="AQT48064.1"/>
    <property type="molecule type" value="Genomic_DNA"/>
</dbReference>
<dbReference type="Proteomes" id="UP000189632">
    <property type="component" value="Chromosome"/>
</dbReference>
<protein>
    <submittedName>
        <fullName evidence="1">Uncharacterized protein</fullName>
    </submittedName>
</protein>
<dbReference type="KEGG" id="bapi:BBC0122_019710"/>
<accession>A0A1U9MJH9</accession>
<proteinExistence type="predicted"/>
<evidence type="ECO:0000313" key="1">
    <source>
        <dbReference type="EMBL" id="AQT48064.1"/>
    </source>
</evidence>
<evidence type="ECO:0000313" key="2">
    <source>
        <dbReference type="Proteomes" id="UP000189632"/>
    </source>
</evidence>
<sequence length="35" mass="4241">MVETKKQNMVNKGFKTGHTKFNCRIKIENDFYVYQ</sequence>
<gene>
    <name evidence="1" type="ORF">BBC0122_019710</name>
</gene>
<name>A0A1U9MJH9_9HYPH</name>
<reference evidence="1 2" key="1">
    <citation type="submission" date="2016-11" db="EMBL/GenBank/DDBJ databases">
        <title>Comparative genomics of Bartonella apis.</title>
        <authorList>
            <person name="Engel P."/>
        </authorList>
    </citation>
    <scope>NUCLEOTIDE SEQUENCE [LARGE SCALE GENOMIC DNA]</scope>
    <source>
        <strain evidence="1 2">BBC0122</strain>
    </source>
</reference>
<dbReference type="AlphaFoldDB" id="A0A1U9MJH9"/>